<keyword evidence="8" id="KW-0812">Transmembrane</keyword>
<evidence type="ECO:0000313" key="12">
    <source>
        <dbReference type="Proteomes" id="UP000183253"/>
    </source>
</evidence>
<dbReference type="InterPro" id="IPR003660">
    <property type="entry name" value="HAMP_dom"/>
</dbReference>
<accession>A0A1H4EHX4</accession>
<keyword evidence="8" id="KW-1133">Transmembrane helix</keyword>
<dbReference type="PRINTS" id="PR00344">
    <property type="entry name" value="BCTRLSENSOR"/>
</dbReference>
<dbReference type="Proteomes" id="UP000183253">
    <property type="component" value="Unassembled WGS sequence"/>
</dbReference>
<dbReference type="Gene3D" id="3.30.565.10">
    <property type="entry name" value="Histidine kinase-like ATPase, C-terminal domain"/>
    <property type="match status" value="1"/>
</dbReference>
<dbReference type="PROSITE" id="PS51257">
    <property type="entry name" value="PROKAR_LIPOPROTEIN"/>
    <property type="match status" value="1"/>
</dbReference>
<dbReference type="InterPro" id="IPR036097">
    <property type="entry name" value="HisK_dim/P_sf"/>
</dbReference>
<evidence type="ECO:0000256" key="4">
    <source>
        <dbReference type="ARBA" id="ARBA00022553"/>
    </source>
</evidence>
<feature type="transmembrane region" description="Helical" evidence="8">
    <location>
        <begin position="15"/>
        <end position="33"/>
    </location>
</feature>
<comment type="subcellular location">
    <subcellularLocation>
        <location evidence="2">Membrane</location>
    </subcellularLocation>
</comment>
<evidence type="ECO:0000256" key="8">
    <source>
        <dbReference type="SAM" id="Phobius"/>
    </source>
</evidence>
<dbReference type="Gene3D" id="6.10.340.10">
    <property type="match status" value="1"/>
</dbReference>
<evidence type="ECO:0000256" key="3">
    <source>
        <dbReference type="ARBA" id="ARBA00012438"/>
    </source>
</evidence>
<proteinExistence type="predicted"/>
<evidence type="ECO:0000259" key="10">
    <source>
        <dbReference type="PROSITE" id="PS50885"/>
    </source>
</evidence>
<dbReference type="RefSeq" id="WP_010265348.1">
    <property type="nucleotide sequence ID" value="NZ_CAEG01000016.1"/>
</dbReference>
<dbReference type="InterPro" id="IPR036890">
    <property type="entry name" value="HATPase_C_sf"/>
</dbReference>
<evidence type="ECO:0000313" key="11">
    <source>
        <dbReference type="EMBL" id="SEA84298.1"/>
    </source>
</evidence>
<feature type="domain" description="HAMP" evidence="10">
    <location>
        <begin position="187"/>
        <end position="239"/>
    </location>
</feature>
<keyword evidence="7" id="KW-0902">Two-component regulatory system</keyword>
<dbReference type="PANTHER" id="PTHR45453:SF1">
    <property type="entry name" value="PHOSPHATE REGULON SENSOR PROTEIN PHOR"/>
    <property type="match status" value="1"/>
</dbReference>
<keyword evidence="12" id="KW-1185">Reference proteome</keyword>
<dbReference type="EC" id="2.7.13.3" evidence="3"/>
<dbReference type="SMART" id="SM00388">
    <property type="entry name" value="HisKA"/>
    <property type="match status" value="1"/>
</dbReference>
<sequence>MVTALKNRLSYHRRLFLLLLAFSWTLVACFVLFQYGREKHFKAEQLNARLQLLNLRMLDAVDEGTPPEAFIARQNNDFGDLRVTVMDRNGSVLFDNSLDSLPASNHLDRPEVAEAVARGTGYTIRRHSESTHRNYFYSAMLGEEHIVRTAVPYSLPLSEVLAADREFLWFMLGVTLLMSVAGYFATRRLGQNITRLNEFAQRAERGERIDTPGAFPHDELGEISSHIIRLYARLQKTTADRDREHALALHEEQEKIRIKKQLTNNINHELKTPVAAIQGYLETLLANPGLNAEKRTDFLEKSAAQTGRLRSLLADISTMTRMDEASELIRKEPVVLNDLIAETAADMELKPAEQRLRVNVDFPRQVEVVGSPSLLASVFRNLADNAAAYSGGRDIFIRLVDDTPEECTILFADNGIGIGEEHLPHIFERFYRIDKGRSRKQGGTGLGLAIVKNAVAIHGGTITARNRDRGGLEFVFTLKKQG</sequence>
<dbReference type="STRING" id="1033731.SAMN05444145_10799"/>
<keyword evidence="6 11" id="KW-0418">Kinase</keyword>
<evidence type="ECO:0000256" key="2">
    <source>
        <dbReference type="ARBA" id="ARBA00004370"/>
    </source>
</evidence>
<feature type="transmembrane region" description="Helical" evidence="8">
    <location>
        <begin position="167"/>
        <end position="186"/>
    </location>
</feature>
<evidence type="ECO:0000256" key="5">
    <source>
        <dbReference type="ARBA" id="ARBA00022679"/>
    </source>
</evidence>
<dbReference type="GO" id="GO:0005886">
    <property type="term" value="C:plasma membrane"/>
    <property type="evidence" value="ECO:0007669"/>
    <property type="project" value="TreeGrafter"/>
</dbReference>
<gene>
    <name evidence="11" type="ORF">SAMN05444145_10799</name>
</gene>
<reference evidence="11 12" key="1">
    <citation type="submission" date="2016-10" db="EMBL/GenBank/DDBJ databases">
        <authorList>
            <person name="de Groot N.N."/>
        </authorList>
    </citation>
    <scope>NUCLEOTIDE SEQUENCE [LARGE SCALE GENOMIC DNA]</scope>
    <source>
        <strain evidence="11 12">DSM 25383</strain>
    </source>
</reference>
<dbReference type="InterPro" id="IPR005467">
    <property type="entry name" value="His_kinase_dom"/>
</dbReference>
<dbReference type="SMART" id="SM00387">
    <property type="entry name" value="HATPase_c"/>
    <property type="match status" value="1"/>
</dbReference>
<dbReference type="FunFam" id="3.30.565.10:FF:000006">
    <property type="entry name" value="Sensor histidine kinase WalK"/>
    <property type="match status" value="1"/>
</dbReference>
<protein>
    <recommendedName>
        <fullName evidence="3">histidine kinase</fullName>
        <ecNumber evidence="3">2.7.13.3</ecNumber>
    </recommendedName>
</protein>
<dbReference type="InterPro" id="IPR003594">
    <property type="entry name" value="HATPase_dom"/>
</dbReference>
<keyword evidence="5" id="KW-0808">Transferase</keyword>
<dbReference type="CDD" id="cd00075">
    <property type="entry name" value="HATPase"/>
    <property type="match status" value="1"/>
</dbReference>
<dbReference type="Pfam" id="PF00512">
    <property type="entry name" value="HisKA"/>
    <property type="match status" value="1"/>
</dbReference>
<name>A0A1H4EHX4_9BACT</name>
<dbReference type="Gene3D" id="1.10.287.130">
    <property type="match status" value="1"/>
</dbReference>
<dbReference type="GO" id="GO:0000155">
    <property type="term" value="F:phosphorelay sensor kinase activity"/>
    <property type="evidence" value="ECO:0007669"/>
    <property type="project" value="InterPro"/>
</dbReference>
<dbReference type="PROSITE" id="PS50885">
    <property type="entry name" value="HAMP"/>
    <property type="match status" value="1"/>
</dbReference>
<dbReference type="SUPFAM" id="SSF47384">
    <property type="entry name" value="Homodimeric domain of signal transducing histidine kinase"/>
    <property type="match status" value="1"/>
</dbReference>
<dbReference type="GO" id="GO:0016036">
    <property type="term" value="P:cellular response to phosphate starvation"/>
    <property type="evidence" value="ECO:0007669"/>
    <property type="project" value="TreeGrafter"/>
</dbReference>
<comment type="catalytic activity">
    <reaction evidence="1">
        <text>ATP + protein L-histidine = ADP + protein N-phospho-L-histidine.</text>
        <dbReference type="EC" id="2.7.13.3"/>
    </reaction>
</comment>
<dbReference type="Pfam" id="PF02518">
    <property type="entry name" value="HATPase_c"/>
    <property type="match status" value="1"/>
</dbReference>
<keyword evidence="8" id="KW-0472">Membrane</keyword>
<organism evidence="11 12">
    <name type="scientific">Alistipes timonensis JC136</name>
    <dbReference type="NCBI Taxonomy" id="1033731"/>
    <lineage>
        <taxon>Bacteria</taxon>
        <taxon>Pseudomonadati</taxon>
        <taxon>Bacteroidota</taxon>
        <taxon>Bacteroidia</taxon>
        <taxon>Bacteroidales</taxon>
        <taxon>Rikenellaceae</taxon>
        <taxon>Alistipes</taxon>
    </lineage>
</organism>
<dbReference type="InterPro" id="IPR003661">
    <property type="entry name" value="HisK_dim/P_dom"/>
</dbReference>
<feature type="domain" description="Histidine kinase" evidence="9">
    <location>
        <begin position="265"/>
        <end position="482"/>
    </location>
</feature>
<dbReference type="PANTHER" id="PTHR45453">
    <property type="entry name" value="PHOSPHATE REGULON SENSOR PROTEIN PHOR"/>
    <property type="match status" value="1"/>
</dbReference>
<dbReference type="CDD" id="cd00082">
    <property type="entry name" value="HisKA"/>
    <property type="match status" value="1"/>
</dbReference>
<evidence type="ECO:0000256" key="1">
    <source>
        <dbReference type="ARBA" id="ARBA00000085"/>
    </source>
</evidence>
<keyword evidence="4" id="KW-0597">Phosphoprotein</keyword>
<dbReference type="PROSITE" id="PS50109">
    <property type="entry name" value="HIS_KIN"/>
    <property type="match status" value="1"/>
</dbReference>
<dbReference type="OrthoDB" id="9813151at2"/>
<dbReference type="GO" id="GO:0004721">
    <property type="term" value="F:phosphoprotein phosphatase activity"/>
    <property type="evidence" value="ECO:0007669"/>
    <property type="project" value="TreeGrafter"/>
</dbReference>
<evidence type="ECO:0000256" key="6">
    <source>
        <dbReference type="ARBA" id="ARBA00022777"/>
    </source>
</evidence>
<evidence type="ECO:0000256" key="7">
    <source>
        <dbReference type="ARBA" id="ARBA00023012"/>
    </source>
</evidence>
<dbReference type="AlphaFoldDB" id="A0A1H4EHX4"/>
<dbReference type="EMBL" id="FNRI01000007">
    <property type="protein sequence ID" value="SEA84298.1"/>
    <property type="molecule type" value="Genomic_DNA"/>
</dbReference>
<evidence type="ECO:0000259" key="9">
    <source>
        <dbReference type="PROSITE" id="PS50109"/>
    </source>
</evidence>
<dbReference type="SUPFAM" id="SSF55874">
    <property type="entry name" value="ATPase domain of HSP90 chaperone/DNA topoisomerase II/histidine kinase"/>
    <property type="match status" value="1"/>
</dbReference>
<dbReference type="InterPro" id="IPR004358">
    <property type="entry name" value="Sig_transdc_His_kin-like_C"/>
</dbReference>
<dbReference type="InterPro" id="IPR050351">
    <property type="entry name" value="BphY/WalK/GraS-like"/>
</dbReference>